<name>A0AAU7CJ26_9BACT</name>
<dbReference type="AlphaFoldDB" id="A0AAU7CJ26"/>
<evidence type="ECO:0008006" key="3">
    <source>
        <dbReference type="Google" id="ProtNLM"/>
    </source>
</evidence>
<reference evidence="2" key="1">
    <citation type="submission" date="2024-05" db="EMBL/GenBank/DDBJ databases">
        <title>Planctomycetes of the genus Singulisphaera possess chitinolytic capabilities.</title>
        <authorList>
            <person name="Ivanova A."/>
        </authorList>
    </citation>
    <scope>NUCLEOTIDE SEQUENCE</scope>
    <source>
        <strain evidence="2">Ch08T</strain>
    </source>
</reference>
<evidence type="ECO:0000256" key="1">
    <source>
        <dbReference type="SAM" id="SignalP"/>
    </source>
</evidence>
<keyword evidence="1" id="KW-0732">Signal</keyword>
<sequence>MMRLCQIAQTVRPWAFAFIVLASGPAMPGCGGGEAQTTGSVVHDDPDAALRTKEMEDYMAKQNAPKKKR</sequence>
<dbReference type="RefSeq" id="WP_406697726.1">
    <property type="nucleotide sequence ID" value="NZ_CP155447.1"/>
</dbReference>
<accession>A0AAU7CJ26</accession>
<evidence type="ECO:0000313" key="2">
    <source>
        <dbReference type="EMBL" id="XBH04922.1"/>
    </source>
</evidence>
<protein>
    <recommendedName>
        <fullName evidence="3">Lipoprotein</fullName>
    </recommendedName>
</protein>
<dbReference type="EMBL" id="CP155447">
    <property type="protein sequence ID" value="XBH04922.1"/>
    <property type="molecule type" value="Genomic_DNA"/>
</dbReference>
<gene>
    <name evidence="2" type="ORF">V5E97_02575</name>
</gene>
<proteinExistence type="predicted"/>
<feature type="signal peptide" evidence="1">
    <location>
        <begin position="1"/>
        <end position="28"/>
    </location>
</feature>
<feature type="chain" id="PRO_5043672081" description="Lipoprotein" evidence="1">
    <location>
        <begin position="29"/>
        <end position="69"/>
    </location>
</feature>
<organism evidence="2">
    <name type="scientific">Singulisphaera sp. Ch08</name>
    <dbReference type="NCBI Taxonomy" id="3120278"/>
    <lineage>
        <taxon>Bacteria</taxon>
        <taxon>Pseudomonadati</taxon>
        <taxon>Planctomycetota</taxon>
        <taxon>Planctomycetia</taxon>
        <taxon>Isosphaerales</taxon>
        <taxon>Isosphaeraceae</taxon>
        <taxon>Singulisphaera</taxon>
    </lineage>
</organism>